<feature type="domain" description="SSD" evidence="8">
    <location>
        <begin position="1089"/>
        <end position="1188"/>
    </location>
</feature>
<reference evidence="10" key="3">
    <citation type="journal article" date="2011" name="PLoS ONE">
        <title>Genome sequence of a mesophilic hydrogenotrophic methanogen Methanocella paludicola, the first cultivated representative of the order Methanocellales.</title>
        <authorList>
            <person name="Sakai S."/>
            <person name="Takaki Y."/>
            <person name="Shimamura S."/>
            <person name="Sekine M."/>
            <person name="Tajima T."/>
            <person name="Kosugi H."/>
            <person name="Ichikawa N."/>
            <person name="Tasumi E."/>
            <person name="Hiraki A.T."/>
            <person name="Shimizu A."/>
            <person name="Kato Y."/>
            <person name="Nishiko R."/>
            <person name="Mori K."/>
            <person name="Fujita N."/>
            <person name="Imachi H."/>
            <person name="Takai K."/>
        </authorList>
    </citation>
    <scope>NUCLEOTIDE SEQUENCE [LARGE SCALE GENOMIC DNA]</scope>
    <source>
        <strain evidence="10">DSM 17711 / JCM 13418 / NBRC 101707 / SANAE</strain>
    </source>
</reference>
<gene>
    <name evidence="9" type="ordered locus">MCP_2914</name>
</gene>
<evidence type="ECO:0000256" key="6">
    <source>
        <dbReference type="ARBA" id="ARBA00023136"/>
    </source>
</evidence>
<organism evidence="9 10">
    <name type="scientific">Methanocella paludicola (strain DSM 17711 / JCM 13418 / NBRC 101707 / SANAE)</name>
    <dbReference type="NCBI Taxonomy" id="304371"/>
    <lineage>
        <taxon>Archaea</taxon>
        <taxon>Methanobacteriati</taxon>
        <taxon>Methanobacteriota</taxon>
        <taxon>Stenosarchaea group</taxon>
        <taxon>Methanomicrobia</taxon>
        <taxon>Methanocellales</taxon>
        <taxon>Methanocellaceae</taxon>
        <taxon>Methanocella</taxon>
    </lineage>
</organism>
<dbReference type="Pfam" id="PF03176">
    <property type="entry name" value="MMPL"/>
    <property type="match status" value="2"/>
</dbReference>
<dbReference type="InParanoid" id="D1Z2R4"/>
<feature type="transmembrane region" description="Helical" evidence="7">
    <location>
        <begin position="648"/>
        <end position="665"/>
    </location>
</feature>
<reference evidence="9 10" key="1">
    <citation type="journal article" date="2007" name="Appl. Environ. Microbiol.">
        <title>Isolation of key methanogens for global methane emission from rice paddy fields: a novel isolate affiliated with the clone cluster rice cluster I.</title>
        <authorList>
            <person name="Sakai S."/>
            <person name="Imachi H."/>
            <person name="Sekiguchi Y."/>
            <person name="Ohashi A."/>
            <person name="Harada H."/>
            <person name="Kamagata Y."/>
        </authorList>
    </citation>
    <scope>NUCLEOTIDE SEQUENCE [LARGE SCALE GENOMIC DNA]</scope>
    <source>
        <strain evidence="10">DSM 17711 / JCM 13418 / NBRC 101707 / SANAE</strain>
    </source>
</reference>
<dbReference type="Gene3D" id="1.20.1640.10">
    <property type="entry name" value="Multidrug efflux transporter AcrB transmembrane domain"/>
    <property type="match status" value="2"/>
</dbReference>
<keyword evidence="6 7" id="KW-0472">Membrane</keyword>
<dbReference type="PANTHER" id="PTHR33406:SF6">
    <property type="entry name" value="MEMBRANE PROTEIN YDGH-RELATED"/>
    <property type="match status" value="1"/>
</dbReference>
<dbReference type="GO" id="GO:0022857">
    <property type="term" value="F:transmembrane transporter activity"/>
    <property type="evidence" value="ECO:0007669"/>
    <property type="project" value="InterPro"/>
</dbReference>
<feature type="transmembrane region" description="Helical" evidence="7">
    <location>
        <begin position="1062"/>
        <end position="1082"/>
    </location>
</feature>
<dbReference type="PROSITE" id="PS50156">
    <property type="entry name" value="SSD"/>
    <property type="match status" value="2"/>
</dbReference>
<dbReference type="KEGG" id="mpd:MCP_2914"/>
<dbReference type="eggNOG" id="arCOG02175">
    <property type="taxonomic scope" value="Archaea"/>
</dbReference>
<comment type="similarity">
    <text evidence="2">Belongs to the resistance-nodulation-cell division (RND) (TC 2.A.6) family. MmpL subfamily.</text>
</comment>
<dbReference type="PRINTS" id="PR00702">
    <property type="entry name" value="ACRIFLAVINRP"/>
</dbReference>
<feature type="transmembrane region" description="Helical" evidence="7">
    <location>
        <begin position="777"/>
        <end position="801"/>
    </location>
</feature>
<feature type="transmembrane region" description="Helical" evidence="7">
    <location>
        <begin position="1163"/>
        <end position="1190"/>
    </location>
</feature>
<feature type="transmembrane region" description="Helical" evidence="7">
    <location>
        <begin position="1088"/>
        <end position="1109"/>
    </location>
</feature>
<dbReference type="GO" id="GO:0005886">
    <property type="term" value="C:plasma membrane"/>
    <property type="evidence" value="ECO:0007669"/>
    <property type="project" value="UniProtKB-SubCell"/>
</dbReference>
<dbReference type="EMBL" id="AP011532">
    <property type="protein sequence ID" value="BAI62986.1"/>
    <property type="molecule type" value="Genomic_DNA"/>
</dbReference>
<proteinExistence type="inferred from homology"/>
<dbReference type="InterPro" id="IPR001036">
    <property type="entry name" value="Acrflvin-R"/>
</dbReference>
<comment type="subcellular location">
    <subcellularLocation>
        <location evidence="1">Cell membrane</location>
        <topology evidence="1">Multi-pass membrane protein</topology>
    </subcellularLocation>
</comment>
<dbReference type="Proteomes" id="UP000001882">
    <property type="component" value="Chromosome"/>
</dbReference>
<dbReference type="InterPro" id="IPR004869">
    <property type="entry name" value="MMPL_dom"/>
</dbReference>
<accession>D1Z2R4</accession>
<evidence type="ECO:0000313" key="10">
    <source>
        <dbReference type="Proteomes" id="UP000001882"/>
    </source>
</evidence>
<dbReference type="InterPro" id="IPR050545">
    <property type="entry name" value="Mycobact_MmpL"/>
</dbReference>
<evidence type="ECO:0000256" key="5">
    <source>
        <dbReference type="ARBA" id="ARBA00022989"/>
    </source>
</evidence>
<feature type="transmembrane region" description="Helical" evidence="7">
    <location>
        <begin position="1031"/>
        <end position="1050"/>
    </location>
</feature>
<feature type="transmembrane region" description="Helical" evidence="7">
    <location>
        <begin position="698"/>
        <end position="722"/>
    </location>
</feature>
<protein>
    <recommendedName>
        <fullName evidence="8">SSD domain-containing protein</fullName>
    </recommendedName>
</protein>
<feature type="domain" description="SSD" evidence="8">
    <location>
        <begin position="675"/>
        <end position="800"/>
    </location>
</feature>
<evidence type="ECO:0000259" key="8">
    <source>
        <dbReference type="PROSITE" id="PS50156"/>
    </source>
</evidence>
<evidence type="ECO:0000256" key="4">
    <source>
        <dbReference type="ARBA" id="ARBA00022692"/>
    </source>
</evidence>
<dbReference type="OrthoDB" id="42357at2157"/>
<name>D1Z2R4_METPS</name>
<evidence type="ECO:0000313" key="9">
    <source>
        <dbReference type="EMBL" id="BAI62986.1"/>
    </source>
</evidence>
<dbReference type="AlphaFoldDB" id="D1Z2R4"/>
<keyword evidence="5 7" id="KW-1133">Transmembrane helix</keyword>
<dbReference type="SUPFAM" id="SSF82866">
    <property type="entry name" value="Multidrug efflux transporter AcrB transmembrane domain"/>
    <property type="match status" value="2"/>
</dbReference>
<sequence>MVSIFKTLGEMITKHPWAFVAVWVIVLLVSLPLVSVFTSNLQYDTEKFVPKDLGAFVAKDKYDEQFPGDYKNQILVVVGSDNKTDAMRYIDDLDGRIAANASIKNITDRSSIYNIQRDAVVNMTPDLYHELNDAFDNVSDGNRELYNATDTVRDSSNGLYWLWDNITGANSEFYKARKTIVDSSAQLYAARDQMVAAHGGLYQVKGVADLEFGIPLAYANAWSQTRTADPSLNDTQLDDAALGYVNSNVIPGIPADSRPLAQGYLADFDGYWRTQAAISDPVARAQHTIDTRAQTFITSNVPAGQQQQMMLAVLGSLSLGAYNDPAQLRAACVNTVAGMQSIADESQKQQLYAAYDLGPSPSSAAIDNLVLSAASSSGADRKAIEDIYYLGRNPSSGAIGNYLVDKAVKALKDSDEGRNMTESDLKNATDVMQDAWNMGPSATKQDFDNYVLTKAGKDLNATGKATVREIFSWGPDPNDTIVSAYVLREAGKDMNESENRTLAEIYALGRNASNETIKGYIISKTLSEMNLTSNNTYFLALLDLPGNMTDEELKTFARDWEMSHGYDDPKILPDSVVSNLAAGSVTLYALTTSDFEESESAQASVDALRALVAEMRQDPRYEGIQAYVTGTTAMSMDTEFSAMDDVNNIDKITVILVLVILGLYFRSFLTPFVPLLIIGVAVVAAFGFMGIISTQIDVFYLVMTFMGVIMLGAGTDYCVFMLSRYAEERSKGAEIRASVVSAVEHAGKSIASSGTTAMIGFGSLMLIDQGIFRSIGIGTAVCVLFSMLVALTLVPAVLTLAGDRLFWPRKLYMSGPTMTGRLWRGITHRVLKHSKAIFVIALLITVPAVYIFSNLQLGNDFVDMMPDNIESKAGYDLLNSEFGSGALEKGMIVATLPESLKGPDGNYSAEALDRVEDMSALMASVPGIDKVYSMTRPEGVTIEYDNLSAYKGVEKEFYQNYMDNNTGLDGRTTLIYVAYEGSPFSQEAQRATEAIKEKMKSYESGNAGTTLLLGGSSVGVYEYQKLCTDKYSIVIPVVLIGIFLVLVVLLRSIFTPARLVMTLLMSIAWTMAAFILVFQVWLQASVYWILPIILFCVLMGLGVDYDIFLVTRIREEVYKGRSEEEAIEQAVESTGTIITLCGAVMAAAFGSMMISSTVMLKEFGFVLCLAIILDATLMRLVIVPAIMVLLKKYNWWMPFVKDEQAQLAVIPEMQKPK</sequence>
<keyword evidence="4 7" id="KW-0812">Transmembrane</keyword>
<keyword evidence="3" id="KW-1003">Cell membrane</keyword>
<feature type="transmembrane region" description="Helical" evidence="7">
    <location>
        <begin position="836"/>
        <end position="853"/>
    </location>
</feature>
<dbReference type="STRING" id="304371.MCP_2914"/>
<feature type="transmembrane region" description="Helical" evidence="7">
    <location>
        <begin position="1130"/>
        <end position="1151"/>
    </location>
</feature>
<evidence type="ECO:0000256" key="1">
    <source>
        <dbReference type="ARBA" id="ARBA00004651"/>
    </source>
</evidence>
<dbReference type="GeneID" id="8683217"/>
<evidence type="ECO:0000256" key="7">
    <source>
        <dbReference type="SAM" id="Phobius"/>
    </source>
</evidence>
<dbReference type="eggNOG" id="arCOG02174">
    <property type="taxonomic scope" value="Archaea"/>
</dbReference>
<feature type="transmembrane region" description="Helical" evidence="7">
    <location>
        <begin position="16"/>
        <end position="37"/>
    </location>
</feature>
<evidence type="ECO:0000256" key="3">
    <source>
        <dbReference type="ARBA" id="ARBA00022475"/>
    </source>
</evidence>
<dbReference type="InterPro" id="IPR000731">
    <property type="entry name" value="SSD"/>
</dbReference>
<feature type="transmembrane region" description="Helical" evidence="7">
    <location>
        <begin position="672"/>
        <end position="692"/>
    </location>
</feature>
<reference evidence="9 10" key="2">
    <citation type="journal article" date="2008" name="Int. J. Syst. Evol. Microbiol.">
        <title>Methanocella paludicola gen. nov., sp. nov., a methane-producing archaeon, the first isolate of the lineage 'Rice Cluster I', and proposal of the new archaeal order Methanocellales ord. nov.</title>
        <authorList>
            <person name="Sakai S."/>
            <person name="Imachi H."/>
            <person name="Hanada S."/>
            <person name="Ohashi A."/>
            <person name="Harada H."/>
            <person name="Kamagata Y."/>
        </authorList>
    </citation>
    <scope>NUCLEOTIDE SEQUENCE [LARGE SCALE GENOMIC DNA]</scope>
    <source>
        <strain evidence="10">DSM 17711 / JCM 13418 / NBRC 101707 / SANAE</strain>
    </source>
</reference>
<dbReference type="PANTHER" id="PTHR33406">
    <property type="entry name" value="MEMBRANE PROTEIN MJ1562-RELATED"/>
    <property type="match status" value="1"/>
</dbReference>
<dbReference type="RefSeq" id="WP_012901656.1">
    <property type="nucleotide sequence ID" value="NC_013665.1"/>
</dbReference>
<keyword evidence="10" id="KW-1185">Reference proteome</keyword>
<evidence type="ECO:0000256" key="2">
    <source>
        <dbReference type="ARBA" id="ARBA00010157"/>
    </source>
</evidence>